<feature type="compositionally biased region" description="Polar residues" evidence="1">
    <location>
        <begin position="14"/>
        <end position="31"/>
    </location>
</feature>
<organism evidence="2 3">
    <name type="scientific">Diplogelasinospora grovesii</name>
    <dbReference type="NCBI Taxonomy" id="303347"/>
    <lineage>
        <taxon>Eukaryota</taxon>
        <taxon>Fungi</taxon>
        <taxon>Dikarya</taxon>
        <taxon>Ascomycota</taxon>
        <taxon>Pezizomycotina</taxon>
        <taxon>Sordariomycetes</taxon>
        <taxon>Sordariomycetidae</taxon>
        <taxon>Sordariales</taxon>
        <taxon>Diplogelasinosporaceae</taxon>
        <taxon>Diplogelasinospora</taxon>
    </lineage>
</organism>
<sequence>MSALNGDLSRVTVLVQSTKTRPDGTSESDSLSAKRARLTRTDTQRPGVADEKAEQADKERRRFYNSQSLKRPYASSLEPKAERVEQASGLRKRQIGSDGDDDEHRLIRRSSDAPGHRLDKKVPIPRSLNYDCDLIALAILKPLSSDFCERLDNALRSRELGDAEGLLLLHLLTITWLQDFREDRLRDKDEFTQGHFVEIVESDLLTRSLTVFSVGDCNSSSTACRNG</sequence>
<feature type="compositionally biased region" description="Basic and acidic residues" evidence="1">
    <location>
        <begin position="102"/>
        <end position="120"/>
    </location>
</feature>
<dbReference type="AlphaFoldDB" id="A0AAN6NAV5"/>
<feature type="compositionally biased region" description="Basic and acidic residues" evidence="1">
    <location>
        <begin position="39"/>
        <end position="62"/>
    </location>
</feature>
<evidence type="ECO:0000313" key="2">
    <source>
        <dbReference type="EMBL" id="KAK3942354.1"/>
    </source>
</evidence>
<reference evidence="3" key="1">
    <citation type="journal article" date="2023" name="Mol. Phylogenet. Evol.">
        <title>Genome-scale phylogeny and comparative genomics of the fungal order Sordariales.</title>
        <authorList>
            <person name="Hensen N."/>
            <person name="Bonometti L."/>
            <person name="Westerberg I."/>
            <person name="Brannstrom I.O."/>
            <person name="Guillou S."/>
            <person name="Cros-Aarteil S."/>
            <person name="Calhoun S."/>
            <person name="Haridas S."/>
            <person name="Kuo A."/>
            <person name="Mondo S."/>
            <person name="Pangilinan J."/>
            <person name="Riley R."/>
            <person name="LaButti K."/>
            <person name="Andreopoulos B."/>
            <person name="Lipzen A."/>
            <person name="Chen C."/>
            <person name="Yan M."/>
            <person name="Daum C."/>
            <person name="Ng V."/>
            <person name="Clum A."/>
            <person name="Steindorff A."/>
            <person name="Ohm R.A."/>
            <person name="Martin F."/>
            <person name="Silar P."/>
            <person name="Natvig D.O."/>
            <person name="Lalanne C."/>
            <person name="Gautier V."/>
            <person name="Ament-Velasquez S.L."/>
            <person name="Kruys A."/>
            <person name="Hutchinson M.I."/>
            <person name="Powell A.J."/>
            <person name="Barry K."/>
            <person name="Miller A.N."/>
            <person name="Grigoriev I.V."/>
            <person name="Debuchy R."/>
            <person name="Gladieux P."/>
            <person name="Hiltunen Thoren M."/>
            <person name="Johannesson H."/>
        </authorList>
    </citation>
    <scope>NUCLEOTIDE SEQUENCE [LARGE SCALE GENOMIC DNA]</scope>
    <source>
        <strain evidence="3">CBS 340.73</strain>
    </source>
</reference>
<proteinExistence type="predicted"/>
<dbReference type="Proteomes" id="UP001303473">
    <property type="component" value="Unassembled WGS sequence"/>
</dbReference>
<name>A0AAN6NAV5_9PEZI</name>
<protein>
    <submittedName>
        <fullName evidence="2">Uncharacterized protein</fullName>
    </submittedName>
</protein>
<evidence type="ECO:0000256" key="1">
    <source>
        <dbReference type="SAM" id="MobiDB-lite"/>
    </source>
</evidence>
<dbReference type="EMBL" id="MU853774">
    <property type="protein sequence ID" value="KAK3942354.1"/>
    <property type="molecule type" value="Genomic_DNA"/>
</dbReference>
<gene>
    <name evidence="2" type="ORF">QBC46DRAFT_339557</name>
</gene>
<feature type="region of interest" description="Disordered" evidence="1">
    <location>
        <begin position="1"/>
        <end position="120"/>
    </location>
</feature>
<keyword evidence="3" id="KW-1185">Reference proteome</keyword>
<comment type="caution">
    <text evidence="2">The sequence shown here is derived from an EMBL/GenBank/DDBJ whole genome shotgun (WGS) entry which is preliminary data.</text>
</comment>
<accession>A0AAN6NAV5</accession>
<evidence type="ECO:0000313" key="3">
    <source>
        <dbReference type="Proteomes" id="UP001303473"/>
    </source>
</evidence>